<dbReference type="OrthoDB" id="2721244at2"/>
<dbReference type="AlphaFoldDB" id="W4Q3K2"/>
<keyword evidence="1" id="KW-1133">Transmembrane helix</keyword>
<accession>W4Q3K2</accession>
<dbReference type="RefSeq" id="WP_052002236.1">
    <property type="nucleotide sequence ID" value="NZ_BAUT01000029.1"/>
</dbReference>
<evidence type="ECO:0000313" key="3">
    <source>
        <dbReference type="Proteomes" id="UP000018890"/>
    </source>
</evidence>
<comment type="caution">
    <text evidence="2">The sequence shown here is derived from an EMBL/GenBank/DDBJ whole genome shotgun (WGS) entry which is preliminary data.</text>
</comment>
<gene>
    <name evidence="2" type="ORF">JCM9140_2751</name>
</gene>
<organism evidence="2 3">
    <name type="scientific">Halalkalibacter wakoensis JCM 9140</name>
    <dbReference type="NCBI Taxonomy" id="1236970"/>
    <lineage>
        <taxon>Bacteria</taxon>
        <taxon>Bacillati</taxon>
        <taxon>Bacillota</taxon>
        <taxon>Bacilli</taxon>
        <taxon>Bacillales</taxon>
        <taxon>Bacillaceae</taxon>
        <taxon>Halalkalibacter</taxon>
    </lineage>
</organism>
<evidence type="ECO:0000256" key="1">
    <source>
        <dbReference type="SAM" id="Phobius"/>
    </source>
</evidence>
<name>W4Q3K2_9BACI</name>
<dbReference type="Proteomes" id="UP000018890">
    <property type="component" value="Unassembled WGS sequence"/>
</dbReference>
<evidence type="ECO:0000313" key="2">
    <source>
        <dbReference type="EMBL" id="GAE26666.1"/>
    </source>
</evidence>
<keyword evidence="1" id="KW-0812">Transmembrane</keyword>
<reference evidence="2" key="1">
    <citation type="journal article" date="2014" name="Genome Announc.">
        <title>Draft Genome Sequences of Three Alkaliphilic Bacillus Strains, Bacillus wakoensis JCM 9140T, Bacillus akibai JCM 9157T, and Bacillus hemicellulosilyticus JCM 9152T.</title>
        <authorList>
            <person name="Yuki M."/>
            <person name="Oshima K."/>
            <person name="Suda W."/>
            <person name="Oshida Y."/>
            <person name="Kitamura K."/>
            <person name="Iida T."/>
            <person name="Hattori M."/>
            <person name="Ohkuma M."/>
        </authorList>
    </citation>
    <scope>NUCLEOTIDE SEQUENCE [LARGE SCALE GENOMIC DNA]</scope>
    <source>
        <strain evidence="2">JCM 9140</strain>
    </source>
</reference>
<protein>
    <submittedName>
        <fullName evidence="2">Uncharacterized protein</fullName>
    </submittedName>
</protein>
<dbReference type="EMBL" id="BAUT01000029">
    <property type="protein sequence ID" value="GAE26666.1"/>
    <property type="molecule type" value="Genomic_DNA"/>
</dbReference>
<keyword evidence="3" id="KW-1185">Reference proteome</keyword>
<sequence>MEIIIQAVIIIIIILAIGLYLLRSKFTGYSIWVKTVCFDYPVVDLEEKKVIGTVLYRNKVHLKVIVDLKNDNVIVEGDVDKLGDPDKDRKFYIDMFKREAKFLVENNISDPKKYDSELDNKRT</sequence>
<keyword evidence="1" id="KW-0472">Membrane</keyword>
<proteinExistence type="predicted"/>
<feature type="transmembrane region" description="Helical" evidence="1">
    <location>
        <begin position="6"/>
        <end position="22"/>
    </location>
</feature>